<dbReference type="Proteomes" id="UP000027138">
    <property type="component" value="Unassembled WGS sequence"/>
</dbReference>
<keyword evidence="2" id="KW-1185">Reference proteome</keyword>
<evidence type="ECO:0000313" key="2">
    <source>
        <dbReference type="Proteomes" id="UP000027138"/>
    </source>
</evidence>
<protein>
    <submittedName>
        <fullName evidence="1">Uncharacterized protein</fullName>
    </submittedName>
</protein>
<evidence type="ECO:0000313" key="1">
    <source>
        <dbReference type="EMBL" id="KDP37684.1"/>
    </source>
</evidence>
<proteinExistence type="predicted"/>
<sequence>MPRHTGVLQCKASFARGRGVHGLGRASWHGRARMYEFSSREAEECTVWGVLVGTGVRRVKCCSLRGRSFHDLGRATLHGRANQAWSRYVMCWEFRFQLNMCFH</sequence>
<organism evidence="1 2">
    <name type="scientific">Jatropha curcas</name>
    <name type="common">Barbados nut</name>
    <dbReference type="NCBI Taxonomy" id="180498"/>
    <lineage>
        <taxon>Eukaryota</taxon>
        <taxon>Viridiplantae</taxon>
        <taxon>Streptophyta</taxon>
        <taxon>Embryophyta</taxon>
        <taxon>Tracheophyta</taxon>
        <taxon>Spermatophyta</taxon>
        <taxon>Magnoliopsida</taxon>
        <taxon>eudicotyledons</taxon>
        <taxon>Gunneridae</taxon>
        <taxon>Pentapetalae</taxon>
        <taxon>rosids</taxon>
        <taxon>fabids</taxon>
        <taxon>Malpighiales</taxon>
        <taxon>Euphorbiaceae</taxon>
        <taxon>Crotonoideae</taxon>
        <taxon>Jatropheae</taxon>
        <taxon>Jatropha</taxon>
    </lineage>
</organism>
<dbReference type="EMBL" id="KK914387">
    <property type="protein sequence ID" value="KDP37684.1"/>
    <property type="molecule type" value="Genomic_DNA"/>
</dbReference>
<accession>A0A067L0S5</accession>
<reference evidence="1 2" key="1">
    <citation type="journal article" date="2014" name="PLoS ONE">
        <title>Global Analysis of Gene Expression Profiles in Physic Nut (Jatropha curcas L.) Seedlings Exposed to Salt Stress.</title>
        <authorList>
            <person name="Zhang L."/>
            <person name="Zhang C."/>
            <person name="Wu P."/>
            <person name="Chen Y."/>
            <person name="Li M."/>
            <person name="Jiang H."/>
            <person name="Wu G."/>
        </authorList>
    </citation>
    <scope>NUCLEOTIDE SEQUENCE [LARGE SCALE GENOMIC DNA]</scope>
    <source>
        <strain evidence="2">cv. GZQX0401</strain>
        <tissue evidence="1">Young leaves</tissue>
    </source>
</reference>
<gene>
    <name evidence="1" type="ORF">JCGZ_06341</name>
</gene>
<name>A0A067L0S5_JATCU</name>
<dbReference type="AlphaFoldDB" id="A0A067L0S5"/>